<evidence type="ECO:0000313" key="2">
    <source>
        <dbReference type="Proteomes" id="UP000594435"/>
    </source>
</evidence>
<dbReference type="AlphaFoldDB" id="A0AAJ4I9Q0"/>
<evidence type="ECO:0000313" key="1">
    <source>
        <dbReference type="EMBL" id="QPL52887.1"/>
    </source>
</evidence>
<proteinExistence type="predicted"/>
<name>A0AAJ4I9Q0_9VIBR</name>
<gene>
    <name evidence="1" type="ORF">I3X05_12865</name>
</gene>
<dbReference type="EMBL" id="CP065217">
    <property type="protein sequence ID" value="QPL52887.1"/>
    <property type="molecule type" value="Genomic_DNA"/>
</dbReference>
<sequence>MNAFEWKINWLKSGAYSLVTDGQGSPEHAIVKEAPSYAQSSIQPKKLLIAPTINVGFEVGQPARLCYNMNHW</sequence>
<reference evidence="1 2" key="1">
    <citation type="submission" date="2020-11" db="EMBL/GenBank/DDBJ databases">
        <title>Complete and Circularized Genome Assembly of a human isolate of Vibrio navarrensis biotype pommerensis with MiSeq and MinION Sequence Data.</title>
        <authorList>
            <person name="Schwartz K."/>
            <person name="Borowiak M."/>
            <person name="Deneke C."/>
            <person name="Balau V."/>
            <person name="Metelmann C."/>
            <person name="Strauch E."/>
        </authorList>
    </citation>
    <scope>NUCLEOTIDE SEQUENCE [LARGE SCALE GENOMIC DNA]</scope>
    <source>
        <strain evidence="1 2">20-VB00237</strain>
    </source>
</reference>
<accession>A0AAJ4I9Q0</accession>
<dbReference type="RefSeq" id="WP_193157825.1">
    <property type="nucleotide sequence ID" value="NZ_CP065217.1"/>
</dbReference>
<dbReference type="Proteomes" id="UP000594435">
    <property type="component" value="Chromosome 1"/>
</dbReference>
<organism evidence="1 2">
    <name type="scientific">Vibrio navarrensis</name>
    <dbReference type="NCBI Taxonomy" id="29495"/>
    <lineage>
        <taxon>Bacteria</taxon>
        <taxon>Pseudomonadati</taxon>
        <taxon>Pseudomonadota</taxon>
        <taxon>Gammaproteobacteria</taxon>
        <taxon>Vibrionales</taxon>
        <taxon>Vibrionaceae</taxon>
        <taxon>Vibrio</taxon>
    </lineage>
</organism>
<protein>
    <submittedName>
        <fullName evidence="1">Uncharacterized protein</fullName>
    </submittedName>
</protein>